<evidence type="ECO:0000313" key="4">
    <source>
        <dbReference type="Proteomes" id="UP000726136"/>
    </source>
</evidence>
<keyword evidence="4" id="KW-1185">Reference proteome</keyword>
<name>A0A241NGZ0_VIBAN</name>
<evidence type="ECO:0000313" key="1">
    <source>
        <dbReference type="EMBL" id="MBF4272895.1"/>
    </source>
</evidence>
<reference evidence="3 4" key="1">
    <citation type="journal article" date="2021" name="PeerJ">
        <title>Analysis of 44 Vibrio anguillarum genomes reveals high genetic diversity.</title>
        <authorList>
            <person name="Hansen M.J."/>
            <person name="Dalsgaard I."/>
        </authorList>
    </citation>
    <scope>NUCLEOTIDE SEQUENCE [LARGE SCALE GENOMIC DNA]</scope>
    <source>
        <strain evidence="2 4">040915-1/1B</strain>
        <strain evidence="1 3">17-16730-2A</strain>
    </source>
</reference>
<dbReference type="EMBL" id="RDPI01000292">
    <property type="protein sequence ID" value="MBF4375722.1"/>
    <property type="molecule type" value="Genomic_DNA"/>
</dbReference>
<gene>
    <name evidence="1" type="ORF">EAY07_12775</name>
    <name evidence="2" type="ORF">EAY46_22270</name>
</gene>
<dbReference type="AlphaFoldDB" id="A0A241NGZ0"/>
<dbReference type="Proteomes" id="UP000726136">
    <property type="component" value="Unassembled WGS sequence"/>
</dbReference>
<sequence length="120" mass="13443">MKSNASKVRAFLEHSTGTTQEIAKACGLSVASTYSVLYRLTNEEELGRVNNVWQYHAPFVSNLENSNLMKLISLIEEGKYDLKELASKAGISYSSASSELYRLRTMGIKIKTVYILEQTN</sequence>
<evidence type="ECO:0000313" key="3">
    <source>
        <dbReference type="Proteomes" id="UP000722957"/>
    </source>
</evidence>
<protein>
    <submittedName>
        <fullName evidence="1">Uncharacterized protein</fullName>
    </submittedName>
</protein>
<proteinExistence type="predicted"/>
<dbReference type="RefSeq" id="WP_041947015.1">
    <property type="nucleotide sequence ID" value="NZ_CP020534.1"/>
</dbReference>
<dbReference type="EMBL" id="RDOM01000033">
    <property type="protein sequence ID" value="MBF4272895.1"/>
    <property type="molecule type" value="Genomic_DNA"/>
</dbReference>
<dbReference type="Proteomes" id="UP000722957">
    <property type="component" value="Unassembled WGS sequence"/>
</dbReference>
<organism evidence="1 3">
    <name type="scientific">Vibrio anguillarum</name>
    <name type="common">Listonella anguillarum</name>
    <dbReference type="NCBI Taxonomy" id="55601"/>
    <lineage>
        <taxon>Bacteria</taxon>
        <taxon>Pseudomonadati</taxon>
        <taxon>Pseudomonadota</taxon>
        <taxon>Gammaproteobacteria</taxon>
        <taxon>Vibrionales</taxon>
        <taxon>Vibrionaceae</taxon>
        <taxon>Vibrio</taxon>
    </lineage>
</organism>
<accession>A0A241NGZ0</accession>
<comment type="caution">
    <text evidence="1">The sequence shown here is derived from an EMBL/GenBank/DDBJ whole genome shotgun (WGS) entry which is preliminary data.</text>
</comment>
<evidence type="ECO:0000313" key="2">
    <source>
        <dbReference type="EMBL" id="MBF4375722.1"/>
    </source>
</evidence>